<name>A0ABP8ZBQ7_9ACTN</name>
<dbReference type="EMBL" id="BAABKN010000027">
    <property type="protein sequence ID" value="GAA4752322.1"/>
    <property type="molecule type" value="Genomic_DNA"/>
</dbReference>
<dbReference type="RefSeq" id="WP_345528977.1">
    <property type="nucleotide sequence ID" value="NZ_BAABKN010000027.1"/>
</dbReference>
<sequence>MGDAPLRISIEVDPDPGALRGRVREPGSVQEFVGWLGLLGALGNAIDRVPEGDPPQGDRP</sequence>
<comment type="caution">
    <text evidence="1">The sequence shown here is derived from an EMBL/GenBank/DDBJ whole genome shotgun (WGS) entry which is preliminary data.</text>
</comment>
<evidence type="ECO:0000313" key="1">
    <source>
        <dbReference type="EMBL" id="GAA4752322.1"/>
    </source>
</evidence>
<organism evidence="1 2">
    <name type="scientific">Nocardioides endophyticus</name>
    <dbReference type="NCBI Taxonomy" id="1353775"/>
    <lineage>
        <taxon>Bacteria</taxon>
        <taxon>Bacillati</taxon>
        <taxon>Actinomycetota</taxon>
        <taxon>Actinomycetes</taxon>
        <taxon>Propionibacteriales</taxon>
        <taxon>Nocardioidaceae</taxon>
        <taxon>Nocardioides</taxon>
    </lineage>
</organism>
<evidence type="ECO:0000313" key="2">
    <source>
        <dbReference type="Proteomes" id="UP001499882"/>
    </source>
</evidence>
<dbReference type="Proteomes" id="UP001499882">
    <property type="component" value="Unassembled WGS sequence"/>
</dbReference>
<keyword evidence="2" id="KW-1185">Reference proteome</keyword>
<accession>A0ABP8ZBQ7</accession>
<gene>
    <name evidence="1" type="ORF">GCM10023350_41990</name>
</gene>
<proteinExistence type="predicted"/>
<protein>
    <submittedName>
        <fullName evidence="1">Uncharacterized protein</fullName>
    </submittedName>
</protein>
<reference evidence="2" key="1">
    <citation type="journal article" date="2019" name="Int. J. Syst. Evol. Microbiol.">
        <title>The Global Catalogue of Microorganisms (GCM) 10K type strain sequencing project: providing services to taxonomists for standard genome sequencing and annotation.</title>
        <authorList>
            <consortium name="The Broad Institute Genomics Platform"/>
            <consortium name="The Broad Institute Genome Sequencing Center for Infectious Disease"/>
            <person name="Wu L."/>
            <person name="Ma J."/>
        </authorList>
    </citation>
    <scope>NUCLEOTIDE SEQUENCE [LARGE SCALE GENOMIC DNA]</scope>
    <source>
        <strain evidence="2">JCM 18532</strain>
    </source>
</reference>